<gene>
    <name evidence="2" type="ORF">J9317_12835</name>
</gene>
<dbReference type="RefSeq" id="WP_211559185.1">
    <property type="nucleotide sequence ID" value="NZ_JAGVRK010000001.1"/>
</dbReference>
<protein>
    <submittedName>
        <fullName evidence="2">Glycosyltransferase</fullName>
    </submittedName>
</protein>
<feature type="domain" description="Glycosyl transferase family 1" evidence="1">
    <location>
        <begin position="220"/>
        <end position="376"/>
    </location>
</feature>
<name>A0ABS5LFX1_9BACI</name>
<comment type="caution">
    <text evidence="2">The sequence shown here is derived from an EMBL/GenBank/DDBJ whole genome shotgun (WGS) entry which is preliminary data.</text>
</comment>
<evidence type="ECO:0000313" key="2">
    <source>
        <dbReference type="EMBL" id="MBS2969650.1"/>
    </source>
</evidence>
<dbReference type="PANTHER" id="PTHR12526:SF630">
    <property type="entry name" value="GLYCOSYLTRANSFERASE"/>
    <property type="match status" value="1"/>
</dbReference>
<dbReference type="Gene3D" id="3.40.50.2000">
    <property type="entry name" value="Glycogen Phosphorylase B"/>
    <property type="match status" value="2"/>
</dbReference>
<dbReference type="Pfam" id="PF00534">
    <property type="entry name" value="Glycos_transf_1"/>
    <property type="match status" value="1"/>
</dbReference>
<sequence>MKKKLLFVIPSLEAGGGEKSLVNLLSQIDYSQYQVDLLLFKESGIFLPSIPAHVKIIGLQESYQLFILTLFSSVRKFVMKKQFQLAYARIAYSASNRLLKNKAYSEQVSWKFISKSLNFLDKEYDAAIGYLEKSSIYFIVDKVKANKKIGWIHTNYSSSGLNKDYDNPFFEKLDHIITVSEECAVSLKETFSTCREKIKVIQNIVSPAAILKLADQRTASTEKSNEQIKIVTVGRLSHEKGIDLAIQACMRLIERGYKVKWEVLGEGPEREKLEKLIELSNLEKNFFLLGVKDNPYPYIKEADIYVQPSRYEGKSIAIDEAKILGKPIVVTNFDTAKDQISTGINGLIVEKSVEGICNGIERLTENKELLAYITRNLSAERLGTEEEIKKLYKLI</sequence>
<accession>A0ABS5LFX1</accession>
<dbReference type="Proteomes" id="UP000682403">
    <property type="component" value="Unassembled WGS sequence"/>
</dbReference>
<dbReference type="CDD" id="cd03811">
    <property type="entry name" value="GT4_GT28_WabH-like"/>
    <property type="match status" value="1"/>
</dbReference>
<reference evidence="2 3" key="1">
    <citation type="submission" date="2021-04" db="EMBL/GenBank/DDBJ databases">
        <title>Metabacillus sp. strain KIGAM252 whole genome sequence.</title>
        <authorList>
            <person name="Seo M.-J."/>
            <person name="Cho E.-S."/>
            <person name="Hwang C.Y."/>
            <person name="Yoon D.J."/>
        </authorList>
    </citation>
    <scope>NUCLEOTIDE SEQUENCE [LARGE SCALE GENOMIC DNA]</scope>
    <source>
        <strain evidence="2 3">KIGAM252</strain>
    </source>
</reference>
<evidence type="ECO:0000259" key="1">
    <source>
        <dbReference type="Pfam" id="PF00534"/>
    </source>
</evidence>
<proteinExistence type="predicted"/>
<evidence type="ECO:0000313" key="3">
    <source>
        <dbReference type="Proteomes" id="UP000682403"/>
    </source>
</evidence>
<dbReference type="InterPro" id="IPR001296">
    <property type="entry name" value="Glyco_trans_1"/>
</dbReference>
<dbReference type="SUPFAM" id="SSF53756">
    <property type="entry name" value="UDP-Glycosyltransferase/glycogen phosphorylase"/>
    <property type="match status" value="1"/>
</dbReference>
<dbReference type="PANTHER" id="PTHR12526">
    <property type="entry name" value="GLYCOSYLTRANSFERASE"/>
    <property type="match status" value="1"/>
</dbReference>
<dbReference type="EMBL" id="JAGVRK010000001">
    <property type="protein sequence ID" value="MBS2969650.1"/>
    <property type="molecule type" value="Genomic_DNA"/>
</dbReference>
<keyword evidence="3" id="KW-1185">Reference proteome</keyword>
<organism evidence="2 3">
    <name type="scientific">Metabacillus flavus</name>
    <dbReference type="NCBI Taxonomy" id="2823519"/>
    <lineage>
        <taxon>Bacteria</taxon>
        <taxon>Bacillati</taxon>
        <taxon>Bacillota</taxon>
        <taxon>Bacilli</taxon>
        <taxon>Bacillales</taxon>
        <taxon>Bacillaceae</taxon>
        <taxon>Metabacillus</taxon>
    </lineage>
</organism>